<name>A0A2N5SSW4_9BASI</name>
<gene>
    <name evidence="3" type="ORF">PCANC_21167</name>
    <name evidence="4" type="ORF">PCANC_22928</name>
    <name evidence="5" type="ORF">PCASD_19202</name>
    <name evidence="2" type="ORF">PCASD_24571</name>
</gene>
<dbReference type="EMBL" id="PGCJ01000873">
    <property type="protein sequence ID" value="PLW16336.1"/>
    <property type="molecule type" value="Genomic_DNA"/>
</dbReference>
<feature type="region of interest" description="Disordered" evidence="1">
    <location>
        <begin position="112"/>
        <end position="143"/>
    </location>
</feature>
<feature type="compositionally biased region" description="Basic and acidic residues" evidence="1">
    <location>
        <begin position="128"/>
        <end position="143"/>
    </location>
</feature>
<accession>A0A2N5SSW4</accession>
<sequence>MGKHIGKRSVLSATPLVRWCQQRLHRVMRSPSGSGEKVQYLTRAEKRGSDMMISAPGSPPPRYDELIIPAHEPSSIPHELQSPMTPAPPLQQQQLLLHHNLSSIPGRHFPLDWQHSIGPKNSPLRRSFQPDENPHRRDQILNY</sequence>
<comment type="caution">
    <text evidence="3">The sequence shown here is derived from an EMBL/GenBank/DDBJ whole genome shotgun (WGS) entry which is preliminary data.</text>
</comment>
<dbReference type="Proteomes" id="UP000235388">
    <property type="component" value="Unassembled WGS sequence"/>
</dbReference>
<evidence type="ECO:0000313" key="7">
    <source>
        <dbReference type="Proteomes" id="UP000235392"/>
    </source>
</evidence>
<evidence type="ECO:0000313" key="2">
    <source>
        <dbReference type="EMBL" id="PLW09290.1"/>
    </source>
</evidence>
<dbReference type="AlphaFoldDB" id="A0A2N5SSW4"/>
<dbReference type="EMBL" id="PGCJ01000249">
    <property type="protein sequence ID" value="PLW35870.1"/>
    <property type="molecule type" value="Genomic_DNA"/>
</dbReference>
<dbReference type="EMBL" id="PGCI01000131">
    <property type="protein sequence ID" value="PLW38242.1"/>
    <property type="molecule type" value="Genomic_DNA"/>
</dbReference>
<dbReference type="OrthoDB" id="2504991at2759"/>
<organism evidence="3 6">
    <name type="scientific">Puccinia coronata f. sp. avenae</name>
    <dbReference type="NCBI Taxonomy" id="200324"/>
    <lineage>
        <taxon>Eukaryota</taxon>
        <taxon>Fungi</taxon>
        <taxon>Dikarya</taxon>
        <taxon>Basidiomycota</taxon>
        <taxon>Pucciniomycotina</taxon>
        <taxon>Pucciniomycetes</taxon>
        <taxon>Pucciniales</taxon>
        <taxon>Pucciniaceae</taxon>
        <taxon>Puccinia</taxon>
    </lineage>
</organism>
<evidence type="ECO:0000313" key="3">
    <source>
        <dbReference type="EMBL" id="PLW16336.1"/>
    </source>
</evidence>
<proteinExistence type="predicted"/>
<keyword evidence="6" id="KW-1185">Reference proteome</keyword>
<protein>
    <submittedName>
        <fullName evidence="3">Uncharacterized protein</fullName>
    </submittedName>
</protein>
<evidence type="ECO:0000256" key="1">
    <source>
        <dbReference type="SAM" id="MobiDB-lite"/>
    </source>
</evidence>
<evidence type="ECO:0000313" key="5">
    <source>
        <dbReference type="EMBL" id="PLW38242.1"/>
    </source>
</evidence>
<evidence type="ECO:0000313" key="6">
    <source>
        <dbReference type="Proteomes" id="UP000235388"/>
    </source>
</evidence>
<evidence type="ECO:0000313" key="4">
    <source>
        <dbReference type="EMBL" id="PLW35870.1"/>
    </source>
</evidence>
<dbReference type="Proteomes" id="UP000235392">
    <property type="component" value="Unassembled WGS sequence"/>
</dbReference>
<reference evidence="6 7" key="1">
    <citation type="submission" date="2017-11" db="EMBL/GenBank/DDBJ databases">
        <title>De novo assembly and phasing of dikaryotic genomes from two isolates of Puccinia coronata f. sp. avenae, the causal agent of oat crown rust.</title>
        <authorList>
            <person name="Miller M.E."/>
            <person name="Zhang Y."/>
            <person name="Omidvar V."/>
            <person name="Sperschneider J."/>
            <person name="Schwessinger B."/>
            <person name="Raley C."/>
            <person name="Palmer J.M."/>
            <person name="Garnica D."/>
            <person name="Upadhyaya N."/>
            <person name="Rathjen J."/>
            <person name="Taylor J.M."/>
            <person name="Park R.F."/>
            <person name="Dodds P.N."/>
            <person name="Hirsch C.D."/>
            <person name="Kianian S.F."/>
            <person name="Figueroa M."/>
        </authorList>
    </citation>
    <scope>NUCLEOTIDE SEQUENCE [LARGE SCALE GENOMIC DNA]</scope>
    <source>
        <strain evidence="3">12NC29</strain>
        <strain evidence="2">12SD80</strain>
    </source>
</reference>
<dbReference type="EMBL" id="PGCI01001016">
    <property type="protein sequence ID" value="PLW09290.1"/>
    <property type="molecule type" value="Genomic_DNA"/>
</dbReference>